<dbReference type="KEGG" id="blep:AL038_09935"/>
<dbReference type="Pfam" id="PF11749">
    <property type="entry name" value="DUF3305"/>
    <property type="match status" value="1"/>
</dbReference>
<protein>
    <submittedName>
        <fullName evidence="1">DUF3305 domain-containing protein</fullName>
    </submittedName>
</protein>
<organism evidence="1 2">
    <name type="scientific">Beggiatoa leptomitoformis</name>
    <dbReference type="NCBI Taxonomy" id="288004"/>
    <lineage>
        <taxon>Bacteria</taxon>
        <taxon>Pseudomonadati</taxon>
        <taxon>Pseudomonadota</taxon>
        <taxon>Gammaproteobacteria</taxon>
        <taxon>Thiotrichales</taxon>
        <taxon>Thiotrichaceae</taxon>
        <taxon>Beggiatoa</taxon>
    </lineage>
</organism>
<dbReference type="STRING" id="288004.AL038_09935"/>
<dbReference type="EMBL" id="CP018889">
    <property type="protein sequence ID" value="AUI69753.1"/>
    <property type="molecule type" value="Genomic_DNA"/>
</dbReference>
<proteinExistence type="predicted"/>
<dbReference type="Proteomes" id="UP000234271">
    <property type="component" value="Chromosome"/>
</dbReference>
<evidence type="ECO:0000313" key="1">
    <source>
        <dbReference type="EMBL" id="AUI69753.1"/>
    </source>
</evidence>
<dbReference type="InterPro" id="IPR021736">
    <property type="entry name" value="DUF3305"/>
</dbReference>
<accession>A0A2N9YH05</accession>
<dbReference type="OrthoDB" id="5796920at2"/>
<evidence type="ECO:0000313" key="2">
    <source>
        <dbReference type="Proteomes" id="UP000234271"/>
    </source>
</evidence>
<reference evidence="2" key="1">
    <citation type="submission" date="2016-12" db="EMBL/GenBank/DDBJ databases">
        <title>Complete Genome Sequence of Beggiatoa leptomitiformis D-401.</title>
        <authorList>
            <person name="Fomenkov A."/>
            <person name="Vincze T."/>
            <person name="Grabovich M."/>
            <person name="Anton B.P."/>
            <person name="Dubinina G."/>
            <person name="Orlova M."/>
            <person name="Belousova E."/>
            <person name="Roberts R.J."/>
        </authorList>
    </citation>
    <scope>NUCLEOTIDE SEQUENCE [LARGE SCALE GENOMIC DNA]</scope>
    <source>
        <strain evidence="2">D-401</strain>
    </source>
</reference>
<gene>
    <name evidence="1" type="ORF">BLE401_14345</name>
</gene>
<name>A0A2N9YH05_9GAMM</name>
<dbReference type="RefSeq" id="WP_062152402.1">
    <property type="nucleotide sequence ID" value="NZ_CP012373.2"/>
</dbReference>
<sequence length="175" mass="20452">MSLTVDFPNIFYVSVLTARENLAKHAWLTERWHLLGVVPVYEYQDTERTVLLETTEGQQYLWTGFAIELHEDEIENYARNLKMPTFCLYVICHGDETEEPIPFLITLSRDEADSYSKEGLRVYDIAMPAEIHRWIERYVLKHRPQTSEKQGHQIPPPHEHIIVASKSIIDRSNNG</sequence>
<dbReference type="AlphaFoldDB" id="A0A2N9YH05"/>
<keyword evidence="2" id="KW-1185">Reference proteome</keyword>